<dbReference type="EMBL" id="LJSN01000002">
    <property type="protein sequence ID" value="PNE41121.1"/>
    <property type="molecule type" value="Genomic_DNA"/>
</dbReference>
<evidence type="ECO:0000313" key="3">
    <source>
        <dbReference type="Proteomes" id="UP000236047"/>
    </source>
</evidence>
<reference evidence="3" key="1">
    <citation type="submission" date="2015-09" db="EMBL/GenBank/DDBJ databases">
        <authorList>
            <person name="Graham D.E."/>
            <person name="Mahan K.M."/>
            <person name="Klingeman D.M."/>
            <person name="Fida T."/>
            <person name="Giannone R.J."/>
            <person name="Hettich R.L."/>
            <person name="Parry R.J."/>
            <person name="Spain J.C."/>
        </authorList>
    </citation>
    <scope>NUCLEOTIDE SEQUENCE [LARGE SCALE GENOMIC DNA]</scope>
    <source>
        <strain evidence="3">JCM 4701</strain>
    </source>
</reference>
<dbReference type="Proteomes" id="UP000236047">
    <property type="component" value="Unassembled WGS sequence"/>
</dbReference>
<keyword evidence="1" id="KW-0812">Transmembrane</keyword>
<evidence type="ECO:0000313" key="2">
    <source>
        <dbReference type="EMBL" id="PNE41121.1"/>
    </source>
</evidence>
<gene>
    <name evidence="2" type="ORF">AOB60_10420</name>
</gene>
<organism evidence="2 3">
    <name type="scientific">Streptomyces noursei</name>
    <name type="common">Streptomyces albulus</name>
    <dbReference type="NCBI Taxonomy" id="1971"/>
    <lineage>
        <taxon>Bacteria</taxon>
        <taxon>Bacillati</taxon>
        <taxon>Actinomycetota</taxon>
        <taxon>Actinomycetes</taxon>
        <taxon>Kitasatosporales</taxon>
        <taxon>Streptomycetaceae</taxon>
        <taxon>Streptomyces</taxon>
    </lineage>
</organism>
<keyword evidence="1" id="KW-1133">Transmembrane helix</keyword>
<comment type="caution">
    <text evidence="2">The sequence shown here is derived from an EMBL/GenBank/DDBJ whole genome shotgun (WGS) entry which is preliminary data.</text>
</comment>
<dbReference type="AlphaFoldDB" id="A0A2N8PJD4"/>
<protein>
    <submittedName>
        <fullName evidence="2">Uncharacterized protein</fullName>
    </submittedName>
</protein>
<keyword evidence="3" id="KW-1185">Reference proteome</keyword>
<proteinExistence type="predicted"/>
<dbReference type="RefSeq" id="WP_180990120.1">
    <property type="nucleotide sequence ID" value="NZ_LJSN01000002.1"/>
</dbReference>
<keyword evidence="1" id="KW-0472">Membrane</keyword>
<sequence>MAIKLTVDDAVGPAPRRAFGLRSGAWPGLVAAVWGLLFAVPSFAWAMGFTFGARTTASMVTGIG</sequence>
<name>A0A2N8PJD4_STRNR</name>
<evidence type="ECO:0000256" key="1">
    <source>
        <dbReference type="SAM" id="Phobius"/>
    </source>
</evidence>
<feature type="transmembrane region" description="Helical" evidence="1">
    <location>
        <begin position="25"/>
        <end position="49"/>
    </location>
</feature>
<accession>A0A2N8PJD4</accession>